<dbReference type="GO" id="GO:0000455">
    <property type="term" value="P:enzyme-directed rRNA pseudouridine synthesis"/>
    <property type="evidence" value="ECO:0007669"/>
    <property type="project" value="TreeGrafter"/>
</dbReference>
<dbReference type="GeneID" id="37074137"/>
<proteinExistence type="predicted"/>
<feature type="active site" evidence="1">
    <location>
        <position position="178"/>
    </location>
</feature>
<accession>A0A318Z586</accession>
<dbReference type="PROSITE" id="PS01129">
    <property type="entry name" value="PSI_RLU"/>
    <property type="match status" value="1"/>
</dbReference>
<dbReference type="PANTHER" id="PTHR21600:SF40">
    <property type="entry name" value="PSEUDOURIDYLATE SYNTHASE RPUSD2"/>
    <property type="match status" value="1"/>
</dbReference>
<dbReference type="Gene3D" id="3.30.2350.10">
    <property type="entry name" value="Pseudouridine synthase"/>
    <property type="match status" value="1"/>
</dbReference>
<keyword evidence="2" id="KW-0694">RNA-binding</keyword>
<dbReference type="InterPro" id="IPR006224">
    <property type="entry name" value="PsdUridine_synth_RluA-like_CS"/>
</dbReference>
<feature type="domain" description="Pseudouridine synthase RsuA/RluA-like" evidence="4">
    <location>
        <begin position="134"/>
        <end position="320"/>
    </location>
</feature>
<evidence type="ECO:0000259" key="4">
    <source>
        <dbReference type="Pfam" id="PF00849"/>
    </source>
</evidence>
<evidence type="ECO:0000313" key="6">
    <source>
        <dbReference type="Proteomes" id="UP000248349"/>
    </source>
</evidence>
<dbReference type="NCBIfam" id="TIGR00005">
    <property type="entry name" value="rluA_subfam"/>
    <property type="match status" value="1"/>
</dbReference>
<evidence type="ECO:0000256" key="1">
    <source>
        <dbReference type="PIRSR" id="PIRSR606225-1"/>
    </source>
</evidence>
<dbReference type="OrthoDB" id="424794at2759"/>
<name>A0A318Z586_9EURO</name>
<organism evidence="5 6">
    <name type="scientific">Aspergillus saccharolyticus JOP 1030-1</name>
    <dbReference type="NCBI Taxonomy" id="1450539"/>
    <lineage>
        <taxon>Eukaryota</taxon>
        <taxon>Fungi</taxon>
        <taxon>Dikarya</taxon>
        <taxon>Ascomycota</taxon>
        <taxon>Pezizomycotina</taxon>
        <taxon>Eurotiomycetes</taxon>
        <taxon>Eurotiomycetidae</taxon>
        <taxon>Eurotiales</taxon>
        <taxon>Aspergillaceae</taxon>
        <taxon>Aspergillus</taxon>
        <taxon>Aspergillus subgen. Circumdati</taxon>
    </lineage>
</organism>
<gene>
    <name evidence="5" type="ORF">BP01DRAFT_327378</name>
</gene>
<dbReference type="AlphaFoldDB" id="A0A318Z586"/>
<reference evidence="5 6" key="1">
    <citation type="submission" date="2016-12" db="EMBL/GenBank/DDBJ databases">
        <title>The genomes of Aspergillus section Nigri reveals drivers in fungal speciation.</title>
        <authorList>
            <consortium name="DOE Joint Genome Institute"/>
            <person name="Vesth T.C."/>
            <person name="Nybo J."/>
            <person name="Theobald S."/>
            <person name="Brandl J."/>
            <person name="Frisvad J.C."/>
            <person name="Nielsen K.F."/>
            <person name="Lyhne E.K."/>
            <person name="Kogle M.E."/>
            <person name="Kuo A."/>
            <person name="Riley R."/>
            <person name="Clum A."/>
            <person name="Nolan M."/>
            <person name="Lipzen A."/>
            <person name="Salamov A."/>
            <person name="Henrissat B."/>
            <person name="Wiebenga A."/>
            <person name="De Vries R.P."/>
            <person name="Grigoriev I.V."/>
            <person name="Mortensen U.H."/>
            <person name="Andersen M.R."/>
            <person name="Baker S.E."/>
        </authorList>
    </citation>
    <scope>NUCLEOTIDE SEQUENCE [LARGE SCALE GENOMIC DNA]</scope>
    <source>
        <strain evidence="5 6">JOP 1030-1</strain>
    </source>
</reference>
<dbReference type="Pfam" id="PF00849">
    <property type="entry name" value="PseudoU_synth_2"/>
    <property type="match status" value="1"/>
</dbReference>
<feature type="region of interest" description="Disordered" evidence="3">
    <location>
        <begin position="258"/>
        <end position="289"/>
    </location>
</feature>
<sequence length="566" mass="62555">MAIVPVDTTLQVPPRDPPPEAPPAVAVTPCDPWPAPYYFEGGLRRVKPYHYTYNTYCKERWRGRELLDIFLSEFRDRPAEYYKKALETGLVCVNGKPGTPHTIVKNGEIISHTLHRHEPPVTGKEIGIIHEDEDLIVIDKPAGVPVHSAGRYHYNSVLEILRSQRHPEWVPRPCNRLDRLTSGVMFLGKHAKAAEVMCEKLKARTLQKEYVARVKGRFPDGVVVCDQPIMSVSPKVGLNRVRATGKEAKTKFRRLAYFPPSAARGSDEPSSSSREEEEDDERQRRVATPPPIYANEEEGYSIVHCLPLTGRTHQIRVHLQFLGHPISNDPIYSNRKVFGPELGKNDTSADRDQELIARLSNMGKTETAADSTTTTTTTEATSYRTHLTAAPLVPPGTDSSVVEEIMSREHEAAVERYHKRKGERLSGERCPVCDTELYTDPSPEELGIFLHAAAYADKGADGWKYTSKMPSWGLPPKGMDGPREMPDWVDVPEDEEIVIGYGTVPEIGGDGEGEDKERSIPALVQGVGLVDISAERQAHEAATAAAAAAAAEVLPTETRVGAEATA</sequence>
<dbReference type="InterPro" id="IPR050188">
    <property type="entry name" value="RluA_PseudoU_synthase"/>
</dbReference>
<dbReference type="RefSeq" id="XP_025427596.1">
    <property type="nucleotide sequence ID" value="XM_025572909.1"/>
</dbReference>
<evidence type="ECO:0000313" key="5">
    <source>
        <dbReference type="EMBL" id="PYH41614.1"/>
    </source>
</evidence>
<dbReference type="InterPro" id="IPR006145">
    <property type="entry name" value="PsdUridine_synth_RsuA/RluA"/>
</dbReference>
<feature type="region of interest" description="Disordered" evidence="3">
    <location>
        <begin position="1"/>
        <end position="25"/>
    </location>
</feature>
<dbReference type="Proteomes" id="UP000248349">
    <property type="component" value="Unassembled WGS sequence"/>
</dbReference>
<dbReference type="CDD" id="cd02557">
    <property type="entry name" value="PseudoU_synth_ScRIB2"/>
    <property type="match status" value="1"/>
</dbReference>
<dbReference type="PANTHER" id="PTHR21600">
    <property type="entry name" value="MITOCHONDRIAL RNA PSEUDOURIDINE SYNTHASE"/>
    <property type="match status" value="1"/>
</dbReference>
<dbReference type="STRING" id="1450539.A0A318Z586"/>
<evidence type="ECO:0000256" key="2">
    <source>
        <dbReference type="PROSITE-ProRule" id="PRU00182"/>
    </source>
</evidence>
<keyword evidence="6" id="KW-1185">Reference proteome</keyword>
<dbReference type="SUPFAM" id="SSF55120">
    <property type="entry name" value="Pseudouridine synthase"/>
    <property type="match status" value="1"/>
</dbReference>
<dbReference type="EMBL" id="KZ821262">
    <property type="protein sequence ID" value="PYH41614.1"/>
    <property type="molecule type" value="Genomic_DNA"/>
</dbReference>
<dbReference type="GO" id="GO:0009982">
    <property type="term" value="F:pseudouridine synthase activity"/>
    <property type="evidence" value="ECO:0007669"/>
    <property type="project" value="InterPro"/>
</dbReference>
<dbReference type="InterPro" id="IPR020103">
    <property type="entry name" value="PsdUridine_synth_cat_dom_sf"/>
</dbReference>
<evidence type="ECO:0000256" key="3">
    <source>
        <dbReference type="SAM" id="MobiDB-lite"/>
    </source>
</evidence>
<dbReference type="InterPro" id="IPR006225">
    <property type="entry name" value="PsdUridine_synth_RluC/D"/>
</dbReference>
<dbReference type="PROSITE" id="PS50889">
    <property type="entry name" value="S4"/>
    <property type="match status" value="1"/>
</dbReference>
<dbReference type="GO" id="GO:0003723">
    <property type="term" value="F:RNA binding"/>
    <property type="evidence" value="ECO:0007669"/>
    <property type="project" value="UniProtKB-KW"/>
</dbReference>
<protein>
    <submittedName>
        <fullName evidence="5">Pseudouridine synthase</fullName>
    </submittedName>
</protein>